<accession>A0ABS2EMQ2</accession>
<comment type="caution">
    <text evidence="9">The sequence shown here is derived from an EMBL/GenBank/DDBJ whole genome shotgun (WGS) entry which is preliminary data.</text>
</comment>
<feature type="transmembrane region" description="Helical" evidence="8">
    <location>
        <begin position="377"/>
        <end position="395"/>
    </location>
</feature>
<feature type="transmembrane region" description="Helical" evidence="8">
    <location>
        <begin position="44"/>
        <end position="63"/>
    </location>
</feature>
<keyword evidence="5 8" id="KW-1133">Transmembrane helix</keyword>
<dbReference type="Proteomes" id="UP000776629">
    <property type="component" value="Unassembled WGS sequence"/>
</dbReference>
<keyword evidence="10" id="KW-1185">Reference proteome</keyword>
<keyword evidence="3" id="KW-1003">Cell membrane</keyword>
<evidence type="ECO:0000256" key="7">
    <source>
        <dbReference type="ARBA" id="ARBA00023136"/>
    </source>
</evidence>
<dbReference type="Pfam" id="PF02386">
    <property type="entry name" value="TrkH"/>
    <property type="match status" value="1"/>
</dbReference>
<evidence type="ECO:0000256" key="5">
    <source>
        <dbReference type="ARBA" id="ARBA00022989"/>
    </source>
</evidence>
<feature type="transmembrane region" description="Helical" evidence="8">
    <location>
        <begin position="75"/>
        <end position="99"/>
    </location>
</feature>
<keyword evidence="7 8" id="KW-0472">Membrane</keyword>
<evidence type="ECO:0000256" key="3">
    <source>
        <dbReference type="ARBA" id="ARBA00022475"/>
    </source>
</evidence>
<dbReference type="PANTHER" id="PTHR32024">
    <property type="entry name" value="TRK SYSTEM POTASSIUM UPTAKE PROTEIN TRKG-RELATED"/>
    <property type="match status" value="1"/>
</dbReference>
<gene>
    <name evidence="9" type="ORF">H5993_03290</name>
</gene>
<reference evidence="9 10" key="1">
    <citation type="journal article" date="2021" name="Sci. Rep.">
        <title>The distribution of antibiotic resistance genes in chicken gut microbiota commensals.</title>
        <authorList>
            <person name="Juricova H."/>
            <person name="Matiasovicova J."/>
            <person name="Kubasova T."/>
            <person name="Cejkova D."/>
            <person name="Rychlik I."/>
        </authorList>
    </citation>
    <scope>NUCLEOTIDE SEQUENCE [LARGE SCALE GENOMIC DNA]</scope>
    <source>
        <strain evidence="9 10">An810</strain>
    </source>
</reference>
<evidence type="ECO:0000256" key="1">
    <source>
        <dbReference type="ARBA" id="ARBA00004651"/>
    </source>
</evidence>
<evidence type="ECO:0000313" key="9">
    <source>
        <dbReference type="EMBL" id="MBM6753784.1"/>
    </source>
</evidence>
<name>A0ABS2EMQ2_9LACO</name>
<dbReference type="PANTHER" id="PTHR32024:SF1">
    <property type="entry name" value="KTR SYSTEM POTASSIUM UPTAKE PROTEIN B"/>
    <property type="match status" value="1"/>
</dbReference>
<feature type="transmembrane region" description="Helical" evidence="8">
    <location>
        <begin position="14"/>
        <end position="32"/>
    </location>
</feature>
<feature type="transmembrane region" description="Helical" evidence="8">
    <location>
        <begin position="189"/>
        <end position="208"/>
    </location>
</feature>
<dbReference type="InterPro" id="IPR003445">
    <property type="entry name" value="Cat_transpt"/>
</dbReference>
<keyword evidence="6" id="KW-0406">Ion transport</keyword>
<protein>
    <submittedName>
        <fullName evidence="9">Trk family potassium uptake protein</fullName>
    </submittedName>
</protein>
<dbReference type="RefSeq" id="WP_204776214.1">
    <property type="nucleotide sequence ID" value="NZ_JACJJQ010000010.1"/>
</dbReference>
<organism evidence="9 10">
    <name type="scientific">Limosilactobacillus alvi</name>
    <dbReference type="NCBI Taxonomy" id="990412"/>
    <lineage>
        <taxon>Bacteria</taxon>
        <taxon>Bacillati</taxon>
        <taxon>Bacillota</taxon>
        <taxon>Bacilli</taxon>
        <taxon>Lactobacillales</taxon>
        <taxon>Lactobacillaceae</taxon>
        <taxon>Limosilactobacillus</taxon>
    </lineage>
</organism>
<evidence type="ECO:0000256" key="6">
    <source>
        <dbReference type="ARBA" id="ARBA00023065"/>
    </source>
</evidence>
<evidence type="ECO:0000256" key="8">
    <source>
        <dbReference type="SAM" id="Phobius"/>
    </source>
</evidence>
<feature type="transmembrane region" description="Helical" evidence="8">
    <location>
        <begin position="344"/>
        <end position="365"/>
    </location>
</feature>
<feature type="transmembrane region" description="Helical" evidence="8">
    <location>
        <begin position="125"/>
        <end position="146"/>
    </location>
</feature>
<feature type="transmembrane region" description="Helical" evidence="8">
    <location>
        <begin position="407"/>
        <end position="428"/>
    </location>
</feature>
<evidence type="ECO:0000256" key="2">
    <source>
        <dbReference type="ARBA" id="ARBA00022448"/>
    </source>
</evidence>
<keyword evidence="2" id="KW-0813">Transport</keyword>
<feature type="transmembrane region" description="Helical" evidence="8">
    <location>
        <begin position="228"/>
        <end position="245"/>
    </location>
</feature>
<comment type="subcellular location">
    <subcellularLocation>
        <location evidence="1">Cell membrane</location>
        <topology evidence="1">Multi-pass membrane protein</topology>
    </subcellularLocation>
</comment>
<proteinExistence type="predicted"/>
<keyword evidence="4 8" id="KW-0812">Transmembrane</keyword>
<dbReference type="EMBL" id="JACJJQ010000010">
    <property type="protein sequence ID" value="MBM6753784.1"/>
    <property type="molecule type" value="Genomic_DNA"/>
</dbReference>
<feature type="transmembrane region" description="Helical" evidence="8">
    <location>
        <begin position="158"/>
        <end position="177"/>
    </location>
</feature>
<sequence>MIEINKHRYSFPKLLTFGFIMVIAIGTLLLLLPMATRPGLHTSFMTAFFTSTSATCVTGLTLVDTATHWAPFGQLVIAVLMEVGGLGFMTFAVMTSLLIRRQLKMSTRFLVQESLNLDNVSQIQVVTLIIKLSILIQLLGTGLLYLDFGRRYGWWHGLWLSLFHSISAFCNAGFDLFGNSLANFKNDPYLLTVFAILIIAGSFGFLVWQDILQYRKVHRMSLHTNLALRTGAIIMALSVIVYLLTERNLSQFHDEMSWGMRLINSIFMAITPRTAGLTTFSYTELSAAGLSYTILLMFIGGTPGSTAGGIKTTTIGLLTLQAIATLRGHRDPTLAHRRFRQDNVFRALTLLFVALAIIAIAILILAETQDLPKHNSLTYVTFEVMAAFGTTGISLGITAKLNLLGKLIIMALMFIGRVGIYTVMFSIFNAQPKQPSYRYPEEGVLIG</sequence>
<evidence type="ECO:0000313" key="10">
    <source>
        <dbReference type="Proteomes" id="UP000776629"/>
    </source>
</evidence>
<evidence type="ECO:0000256" key="4">
    <source>
        <dbReference type="ARBA" id="ARBA00022692"/>
    </source>
</evidence>